<evidence type="ECO:0000256" key="5">
    <source>
        <dbReference type="ARBA" id="ARBA00022989"/>
    </source>
</evidence>
<dbReference type="PANTHER" id="PTHR42751:SF3">
    <property type="entry name" value="SODIUM_GLUTAMATE SYMPORTER"/>
    <property type="match status" value="1"/>
</dbReference>
<dbReference type="Proteomes" id="UP001575105">
    <property type="component" value="Unassembled WGS sequence"/>
</dbReference>
<evidence type="ECO:0000313" key="10">
    <source>
        <dbReference type="EMBL" id="MFA9479633.1"/>
    </source>
</evidence>
<keyword evidence="6 7" id="KW-0472">Membrane</keyword>
<dbReference type="Pfam" id="PF00999">
    <property type="entry name" value="Na_H_Exchanger"/>
    <property type="match status" value="1"/>
</dbReference>
<dbReference type="EMBL" id="JBGUBD010000010">
    <property type="protein sequence ID" value="MFA9479633.1"/>
    <property type="molecule type" value="Genomic_DNA"/>
</dbReference>
<keyword evidence="4 7" id="KW-0812">Transmembrane</keyword>
<feature type="transmembrane region" description="Helical" evidence="7">
    <location>
        <begin position="272"/>
        <end position="291"/>
    </location>
</feature>
<dbReference type="Gene3D" id="1.20.1530.20">
    <property type="match status" value="1"/>
</dbReference>
<evidence type="ECO:0000256" key="1">
    <source>
        <dbReference type="ARBA" id="ARBA00004141"/>
    </source>
</evidence>
<dbReference type="Gene3D" id="3.40.50.720">
    <property type="entry name" value="NAD(P)-binding Rossmann-like Domain"/>
    <property type="match status" value="1"/>
</dbReference>
<accession>A0ABV4UBA2</accession>
<dbReference type="Pfam" id="PF02254">
    <property type="entry name" value="TrkA_N"/>
    <property type="match status" value="1"/>
</dbReference>
<evidence type="ECO:0000256" key="3">
    <source>
        <dbReference type="ARBA" id="ARBA00022448"/>
    </source>
</evidence>
<feature type="transmembrane region" description="Helical" evidence="7">
    <location>
        <begin position="145"/>
        <end position="167"/>
    </location>
</feature>
<feature type="transmembrane region" description="Helical" evidence="7">
    <location>
        <begin position="187"/>
        <end position="209"/>
    </location>
</feature>
<name>A0ABV4UBA2_9BACT</name>
<dbReference type="InterPro" id="IPR036291">
    <property type="entry name" value="NAD(P)-bd_dom_sf"/>
</dbReference>
<sequence length="545" mass="58579">MIVTAAALVLVARLVRMPSIVAYIFAGLVLGPMLGVLVFEVHTPGDHDAPATMEVLTELGIALLLFLVGLELSLDKIRDVGKVAVLAGIGQVVFTAAGGFVLSLVLQFSVMESMFLATALTFSSTVVVVKLLDQKKELHSLYGRIAVGIFLVQDLVVIIALTFLAGLGTEADGEEASRSIGAMTGNLALAFVGMGVLLVAALLASKFLLPRPFGWLGPSPQAMVIAALTWCFAFVVAAEWMGLSLEIGAFLAGLSLAQLDVAHDLRRRVHPLMNFFIAIFFISLGAQMDLSGAINDWFAATILSLFVLIGNPFIFMWIIARCGYSERTSFLTSVTVAQISEFSFIFAAMGMAAGLIDDRVLSIVMVVGLVTIAISSYMILYNHPLFAVCHRFGLLRMFGAGEQEDADNAEPPLCGHVIVVGMNAMGRRLASELHRRGETVLAIDTDARKLAGLPCKTMVGHIDYLSVLEEAGLPEAKLAITALQIEDTNNLFVYRCRQFGVPVAAHAFDRSVRGDLLRLGTDFLIDAKAESSRQLDERLRDAGVA</sequence>
<evidence type="ECO:0000256" key="4">
    <source>
        <dbReference type="ARBA" id="ARBA00022692"/>
    </source>
</evidence>
<keyword evidence="5 7" id="KW-1133">Transmembrane helix</keyword>
<feature type="transmembrane region" description="Helical" evidence="7">
    <location>
        <begin position="360"/>
        <end position="381"/>
    </location>
</feature>
<evidence type="ECO:0000259" key="8">
    <source>
        <dbReference type="Pfam" id="PF00999"/>
    </source>
</evidence>
<gene>
    <name evidence="10" type="ORF">ACERK3_15195</name>
</gene>
<dbReference type="PANTHER" id="PTHR42751">
    <property type="entry name" value="SODIUM/HYDROGEN EXCHANGER FAMILY/TRKA DOMAIN PROTEIN"/>
    <property type="match status" value="1"/>
</dbReference>
<evidence type="ECO:0000313" key="11">
    <source>
        <dbReference type="Proteomes" id="UP001575105"/>
    </source>
</evidence>
<evidence type="ECO:0000256" key="6">
    <source>
        <dbReference type="ARBA" id="ARBA00023136"/>
    </source>
</evidence>
<evidence type="ECO:0000256" key="2">
    <source>
        <dbReference type="ARBA" id="ARBA00005551"/>
    </source>
</evidence>
<feature type="transmembrane region" description="Helical" evidence="7">
    <location>
        <begin position="51"/>
        <end position="72"/>
    </location>
</feature>
<comment type="subcellular location">
    <subcellularLocation>
        <location evidence="1">Membrane</location>
        <topology evidence="1">Multi-pass membrane protein</topology>
    </subcellularLocation>
</comment>
<keyword evidence="3" id="KW-0813">Transport</keyword>
<feature type="transmembrane region" description="Helical" evidence="7">
    <location>
        <begin position="330"/>
        <end position="354"/>
    </location>
</feature>
<feature type="transmembrane region" description="Helical" evidence="7">
    <location>
        <begin position="84"/>
        <end position="108"/>
    </location>
</feature>
<comment type="similarity">
    <text evidence="2">Belongs to the monovalent cation:proton antiporter 2 (CPA2) transporter (TC 2.A.37) family.</text>
</comment>
<feature type="transmembrane region" description="Helical" evidence="7">
    <location>
        <begin position="114"/>
        <end position="133"/>
    </location>
</feature>
<comment type="caution">
    <text evidence="10">The sequence shown here is derived from an EMBL/GenBank/DDBJ whole genome shotgun (WGS) entry which is preliminary data.</text>
</comment>
<feature type="transmembrane region" description="Helical" evidence="7">
    <location>
        <begin position="20"/>
        <end position="39"/>
    </location>
</feature>
<dbReference type="InterPro" id="IPR003148">
    <property type="entry name" value="RCK_N"/>
</dbReference>
<protein>
    <submittedName>
        <fullName evidence="10">Cation:proton antiporter</fullName>
    </submittedName>
</protein>
<feature type="transmembrane region" description="Helical" evidence="7">
    <location>
        <begin position="297"/>
        <end position="318"/>
    </location>
</feature>
<dbReference type="SUPFAM" id="SSF51735">
    <property type="entry name" value="NAD(P)-binding Rossmann-fold domains"/>
    <property type="match status" value="1"/>
</dbReference>
<dbReference type="RefSeq" id="WP_425346558.1">
    <property type="nucleotide sequence ID" value="NZ_JBGUBD010000010.1"/>
</dbReference>
<dbReference type="InterPro" id="IPR006153">
    <property type="entry name" value="Cation/H_exchanger_TM"/>
</dbReference>
<keyword evidence="11" id="KW-1185">Reference proteome</keyword>
<reference evidence="10 11" key="1">
    <citation type="submission" date="2024-08" db="EMBL/GenBank/DDBJ databases">
        <title>Whole-genome sequencing of halo(alkali)philic microorganisms from hypersaline lakes.</title>
        <authorList>
            <person name="Sorokin D.Y."/>
            <person name="Merkel A.Y."/>
            <person name="Messina E."/>
            <person name="Yakimov M."/>
        </authorList>
    </citation>
    <scope>NUCLEOTIDE SEQUENCE [LARGE SCALE GENOMIC DNA]</scope>
    <source>
        <strain evidence="10 11">AB-hyl4</strain>
    </source>
</reference>
<feature type="domain" description="Cation/H+ exchanger transmembrane" evidence="8">
    <location>
        <begin position="5"/>
        <end position="375"/>
    </location>
</feature>
<feature type="transmembrane region" description="Helical" evidence="7">
    <location>
        <begin position="221"/>
        <end position="241"/>
    </location>
</feature>
<evidence type="ECO:0000256" key="7">
    <source>
        <dbReference type="SAM" id="Phobius"/>
    </source>
</evidence>
<proteinExistence type="inferred from homology"/>
<evidence type="ECO:0000259" key="9">
    <source>
        <dbReference type="Pfam" id="PF02254"/>
    </source>
</evidence>
<dbReference type="InterPro" id="IPR038770">
    <property type="entry name" value="Na+/solute_symporter_sf"/>
</dbReference>
<organism evidence="10 11">
    <name type="scientific">Natronomicrosphaera hydrolytica</name>
    <dbReference type="NCBI Taxonomy" id="3242702"/>
    <lineage>
        <taxon>Bacteria</taxon>
        <taxon>Pseudomonadati</taxon>
        <taxon>Planctomycetota</taxon>
        <taxon>Phycisphaerae</taxon>
        <taxon>Phycisphaerales</taxon>
        <taxon>Phycisphaeraceae</taxon>
        <taxon>Natronomicrosphaera</taxon>
    </lineage>
</organism>
<feature type="domain" description="RCK N-terminal" evidence="9">
    <location>
        <begin position="417"/>
        <end position="522"/>
    </location>
</feature>